<feature type="domain" description="Glycosyltransferase subfamily 4-like N-terminal" evidence="2">
    <location>
        <begin position="16"/>
        <end position="177"/>
    </location>
</feature>
<proteinExistence type="predicted"/>
<dbReference type="PANTHER" id="PTHR45947:SF3">
    <property type="entry name" value="SULFOQUINOVOSYL TRANSFERASE SQD2"/>
    <property type="match status" value="1"/>
</dbReference>
<organism evidence="3 4">
    <name type="scientific">Rickettsiella grylli</name>
    <dbReference type="NCBI Taxonomy" id="59196"/>
    <lineage>
        <taxon>Bacteria</taxon>
        <taxon>Pseudomonadati</taxon>
        <taxon>Pseudomonadota</taxon>
        <taxon>Gammaproteobacteria</taxon>
        <taxon>Legionellales</taxon>
        <taxon>Coxiellaceae</taxon>
        <taxon>Rickettsiella</taxon>
    </lineage>
</organism>
<feature type="domain" description="Glycosyl transferase family 1" evidence="1">
    <location>
        <begin position="186"/>
        <end position="353"/>
    </location>
</feature>
<dbReference type="OrthoDB" id="9802525at2"/>
<dbReference type="Gene3D" id="3.40.50.2000">
    <property type="entry name" value="Glycogen Phosphorylase B"/>
    <property type="match status" value="2"/>
</dbReference>
<dbReference type="RefSeq" id="WP_006034666.1">
    <property type="nucleotide sequence ID" value="NZ_AAQJ02000001.1"/>
</dbReference>
<dbReference type="STRING" id="59196.RICGR_0921"/>
<dbReference type="eggNOG" id="COG0438">
    <property type="taxonomic scope" value="Bacteria"/>
</dbReference>
<comment type="caution">
    <text evidence="3">The sequence shown here is derived from an EMBL/GenBank/DDBJ whole genome shotgun (WGS) entry which is preliminary data.</text>
</comment>
<protein>
    <submittedName>
        <fullName evidence="3">Glycosyl transferase, group 1</fullName>
    </submittedName>
</protein>
<dbReference type="Pfam" id="PF13439">
    <property type="entry name" value="Glyco_transf_4"/>
    <property type="match status" value="1"/>
</dbReference>
<evidence type="ECO:0000259" key="2">
    <source>
        <dbReference type="Pfam" id="PF13439"/>
    </source>
</evidence>
<sequence>METILHLGKFSKDYAGGIETVVDGLLSGLSMDFKLFNLVSNTQFKNKLTKRTGYIEYCSPLAGVFARTPFCPTMPYQLKKLYQRYRFSIVHLHLPNPMAHFASEILPLSVKRIVSWHSDVVQQKKFIRIYQPFVNHLLKKTHALIVATPYLAQNSIQIKTARKRNIISIIPYGVDFDFFLINKYRKEIDQIKNQYAHRFLIFALGRHVYYKGFCYLIEAMKQLPKDVILLLGGVGALTCTLKRQVNYLQLEDQVHFLGAIRKENLPAYYHACDVFCLPSICQSEAFGMVQLEAMACKKPVISCDLTSSGNQLNQNAVTGFVVPPRCPNALAKAIYTLYQDPLARNALGNSAYHYAKKKFTLQNTVAQIKAVYCR</sequence>
<reference evidence="3" key="1">
    <citation type="submission" date="2006-04" db="EMBL/GenBank/DDBJ databases">
        <authorList>
            <person name="Seshadri R."/>
            <person name="Federici B.A."/>
        </authorList>
    </citation>
    <scope>NUCLEOTIDE SEQUENCE [LARGE SCALE GENOMIC DNA]</scope>
</reference>
<evidence type="ECO:0000259" key="1">
    <source>
        <dbReference type="Pfam" id="PF00534"/>
    </source>
</evidence>
<dbReference type="AlphaFoldDB" id="A8PN73"/>
<dbReference type="GO" id="GO:0016757">
    <property type="term" value="F:glycosyltransferase activity"/>
    <property type="evidence" value="ECO:0007669"/>
    <property type="project" value="InterPro"/>
</dbReference>
<dbReference type="InterPro" id="IPR001296">
    <property type="entry name" value="Glyco_trans_1"/>
</dbReference>
<gene>
    <name evidence="3" type="ORF">RICGR_0921</name>
</gene>
<dbReference type="Proteomes" id="UP000054075">
    <property type="component" value="Unassembled WGS sequence"/>
</dbReference>
<dbReference type="EMBL" id="AAQJ02000001">
    <property type="protein sequence ID" value="EDP45678.1"/>
    <property type="molecule type" value="Genomic_DNA"/>
</dbReference>
<dbReference type="InterPro" id="IPR028098">
    <property type="entry name" value="Glyco_trans_4-like_N"/>
</dbReference>
<dbReference type="PANTHER" id="PTHR45947">
    <property type="entry name" value="SULFOQUINOVOSYL TRANSFERASE SQD2"/>
    <property type="match status" value="1"/>
</dbReference>
<keyword evidence="4" id="KW-1185">Reference proteome</keyword>
<dbReference type="SUPFAM" id="SSF53756">
    <property type="entry name" value="UDP-Glycosyltransferase/glycogen phosphorylase"/>
    <property type="match status" value="1"/>
</dbReference>
<evidence type="ECO:0000313" key="3">
    <source>
        <dbReference type="EMBL" id="EDP45678.1"/>
    </source>
</evidence>
<accession>A8PN73</accession>
<name>A8PN73_9COXI</name>
<evidence type="ECO:0000313" key="4">
    <source>
        <dbReference type="Proteomes" id="UP000054075"/>
    </source>
</evidence>
<keyword evidence="3" id="KW-0808">Transferase</keyword>
<dbReference type="InterPro" id="IPR050194">
    <property type="entry name" value="Glycosyltransferase_grp1"/>
</dbReference>
<dbReference type="Pfam" id="PF00534">
    <property type="entry name" value="Glycos_transf_1"/>
    <property type="match status" value="1"/>
</dbReference>
<reference evidence="3" key="2">
    <citation type="submission" date="2007-10" db="EMBL/GenBank/DDBJ databases">
        <authorList>
            <person name="Myers G.S."/>
        </authorList>
    </citation>
    <scope>NUCLEOTIDE SEQUENCE [LARGE SCALE GENOMIC DNA]</scope>
</reference>